<accession>A0A6A5YYQ1</accession>
<evidence type="ECO:0000256" key="2">
    <source>
        <dbReference type="SAM" id="SignalP"/>
    </source>
</evidence>
<dbReference type="EMBL" id="ML977331">
    <property type="protein sequence ID" value="KAF2112285.1"/>
    <property type="molecule type" value="Genomic_DNA"/>
</dbReference>
<gene>
    <name evidence="3" type="ORF">BDV96DRAFT_664627</name>
</gene>
<feature type="region of interest" description="Disordered" evidence="1">
    <location>
        <begin position="125"/>
        <end position="147"/>
    </location>
</feature>
<protein>
    <submittedName>
        <fullName evidence="3">Uncharacterized protein</fullName>
    </submittedName>
</protein>
<dbReference type="Proteomes" id="UP000799770">
    <property type="component" value="Unassembled WGS sequence"/>
</dbReference>
<evidence type="ECO:0000313" key="3">
    <source>
        <dbReference type="EMBL" id="KAF2112285.1"/>
    </source>
</evidence>
<keyword evidence="2" id="KW-0732">Signal</keyword>
<feature type="signal peptide" evidence="2">
    <location>
        <begin position="1"/>
        <end position="30"/>
    </location>
</feature>
<feature type="chain" id="PRO_5025632222" evidence="2">
    <location>
        <begin position="31"/>
        <end position="155"/>
    </location>
</feature>
<proteinExistence type="predicted"/>
<keyword evidence="4" id="KW-1185">Reference proteome</keyword>
<evidence type="ECO:0000256" key="1">
    <source>
        <dbReference type="SAM" id="MobiDB-lite"/>
    </source>
</evidence>
<dbReference type="AlphaFoldDB" id="A0A6A5YYQ1"/>
<organism evidence="3 4">
    <name type="scientific">Lophiotrema nucula</name>
    <dbReference type="NCBI Taxonomy" id="690887"/>
    <lineage>
        <taxon>Eukaryota</taxon>
        <taxon>Fungi</taxon>
        <taxon>Dikarya</taxon>
        <taxon>Ascomycota</taxon>
        <taxon>Pezizomycotina</taxon>
        <taxon>Dothideomycetes</taxon>
        <taxon>Pleosporomycetidae</taxon>
        <taxon>Pleosporales</taxon>
        <taxon>Lophiotremataceae</taxon>
        <taxon>Lophiotrema</taxon>
    </lineage>
</organism>
<name>A0A6A5YYQ1_9PLEO</name>
<reference evidence="3" key="1">
    <citation type="journal article" date="2020" name="Stud. Mycol.">
        <title>101 Dothideomycetes genomes: a test case for predicting lifestyles and emergence of pathogens.</title>
        <authorList>
            <person name="Haridas S."/>
            <person name="Albert R."/>
            <person name="Binder M."/>
            <person name="Bloem J."/>
            <person name="Labutti K."/>
            <person name="Salamov A."/>
            <person name="Andreopoulos B."/>
            <person name="Baker S."/>
            <person name="Barry K."/>
            <person name="Bills G."/>
            <person name="Bluhm B."/>
            <person name="Cannon C."/>
            <person name="Castanera R."/>
            <person name="Culley D."/>
            <person name="Daum C."/>
            <person name="Ezra D."/>
            <person name="Gonzalez J."/>
            <person name="Henrissat B."/>
            <person name="Kuo A."/>
            <person name="Liang C."/>
            <person name="Lipzen A."/>
            <person name="Lutzoni F."/>
            <person name="Magnuson J."/>
            <person name="Mondo S."/>
            <person name="Nolan M."/>
            <person name="Ohm R."/>
            <person name="Pangilinan J."/>
            <person name="Park H.-J."/>
            <person name="Ramirez L."/>
            <person name="Alfaro M."/>
            <person name="Sun H."/>
            <person name="Tritt A."/>
            <person name="Yoshinaga Y."/>
            <person name="Zwiers L.-H."/>
            <person name="Turgeon B."/>
            <person name="Goodwin S."/>
            <person name="Spatafora J."/>
            <person name="Crous P."/>
            <person name="Grigoriev I."/>
        </authorList>
    </citation>
    <scope>NUCLEOTIDE SEQUENCE</scope>
    <source>
        <strain evidence="3">CBS 627.86</strain>
    </source>
</reference>
<evidence type="ECO:0000313" key="4">
    <source>
        <dbReference type="Proteomes" id="UP000799770"/>
    </source>
</evidence>
<sequence>MARPFRSPRRRSAPASAPLWWSLPFDVCAALCLFQDCGKPASTLVLVDSLSGSLKEPPRGMGGMFQGLRGPLALEASFDSDLEDLHELMEQDEAPQVIMSSSSNDGGSRTQRALNAVTQRLGEAQSLSKITPSSLPSQTASDTSLSPSEVAVLIV</sequence>